<dbReference type="RefSeq" id="WP_229639126.1">
    <property type="nucleotide sequence ID" value="NZ_JADWDC010000006.1"/>
</dbReference>
<organism evidence="2 3">
    <name type="scientific">Waterburya agarophytonicola KI4</name>
    <dbReference type="NCBI Taxonomy" id="2874699"/>
    <lineage>
        <taxon>Bacteria</taxon>
        <taxon>Bacillati</taxon>
        <taxon>Cyanobacteriota</taxon>
        <taxon>Cyanophyceae</taxon>
        <taxon>Pleurocapsales</taxon>
        <taxon>Hyellaceae</taxon>
        <taxon>Waterburya</taxon>
        <taxon>Waterburya agarophytonicola</taxon>
    </lineage>
</organism>
<protein>
    <recommendedName>
        <fullName evidence="4">Lipoprotein</fullName>
    </recommendedName>
</protein>
<feature type="chain" id="PRO_5037514542" description="Lipoprotein" evidence="1">
    <location>
        <begin position="26"/>
        <end position="167"/>
    </location>
</feature>
<evidence type="ECO:0000313" key="2">
    <source>
        <dbReference type="EMBL" id="MCC0176091.1"/>
    </source>
</evidence>
<gene>
    <name evidence="2" type="ORF">I4641_03740</name>
</gene>
<proteinExistence type="predicted"/>
<evidence type="ECO:0000256" key="1">
    <source>
        <dbReference type="SAM" id="SignalP"/>
    </source>
</evidence>
<keyword evidence="1" id="KW-0732">Signal</keyword>
<dbReference type="AlphaFoldDB" id="A0A964BNW1"/>
<accession>A0A964BNW1</accession>
<feature type="signal peptide" evidence="1">
    <location>
        <begin position="1"/>
        <end position="25"/>
    </location>
</feature>
<evidence type="ECO:0008006" key="4">
    <source>
        <dbReference type="Google" id="ProtNLM"/>
    </source>
</evidence>
<keyword evidence="3" id="KW-1185">Reference proteome</keyword>
<comment type="caution">
    <text evidence="2">The sequence shown here is derived from an EMBL/GenBank/DDBJ whole genome shotgun (WGS) entry which is preliminary data.</text>
</comment>
<reference evidence="2" key="1">
    <citation type="journal article" date="2021" name="Antonie Van Leeuwenhoek">
        <title>Draft genome and description of Waterburya agarophytonicola gen. nov. sp. nov. (Pleurocapsales, Cyanobacteria): a seaweed symbiont.</title>
        <authorList>
            <person name="Bonthond G."/>
            <person name="Shalygin S."/>
            <person name="Bayer T."/>
            <person name="Weinberger F."/>
        </authorList>
    </citation>
    <scope>NUCLEOTIDE SEQUENCE</scope>
    <source>
        <strain evidence="2">KI4</strain>
    </source>
</reference>
<name>A0A964BNW1_9CYAN</name>
<sequence>MIGLRKFLVAFFLTSCLLLTSCAQQAPSRFDGAQQESTSKGATAVVDNSQSGGSFNRYFPDSGNGYDRIYSQEKKGFAQAKLKKDGQEIAILSISDVLNNTITVDKYQSSTDKINGFPAVAQGSTATAVLVGDRYQVKIRSKDSSFSESDREEWLGKFDLRGLSKLK</sequence>
<dbReference type="PROSITE" id="PS51257">
    <property type="entry name" value="PROKAR_LIPOPROTEIN"/>
    <property type="match status" value="1"/>
</dbReference>
<dbReference type="EMBL" id="JADWDC010000006">
    <property type="protein sequence ID" value="MCC0176091.1"/>
    <property type="molecule type" value="Genomic_DNA"/>
</dbReference>
<evidence type="ECO:0000313" key="3">
    <source>
        <dbReference type="Proteomes" id="UP000729733"/>
    </source>
</evidence>
<dbReference type="Proteomes" id="UP000729733">
    <property type="component" value="Unassembled WGS sequence"/>
</dbReference>